<name>A0A7W9BEJ6_9SPHN</name>
<dbReference type="Proteomes" id="UP000546200">
    <property type="component" value="Unassembled WGS sequence"/>
</dbReference>
<dbReference type="AlphaFoldDB" id="A0A7W9BEJ6"/>
<dbReference type="RefSeq" id="WP_184057823.1">
    <property type="nucleotide sequence ID" value="NZ_JACIJK010000006.1"/>
</dbReference>
<feature type="region of interest" description="Disordered" evidence="1">
    <location>
        <begin position="102"/>
        <end position="147"/>
    </location>
</feature>
<organism evidence="2 3">
    <name type="scientific">Sphingomonas aerophila</name>
    <dbReference type="NCBI Taxonomy" id="1344948"/>
    <lineage>
        <taxon>Bacteria</taxon>
        <taxon>Pseudomonadati</taxon>
        <taxon>Pseudomonadota</taxon>
        <taxon>Alphaproteobacteria</taxon>
        <taxon>Sphingomonadales</taxon>
        <taxon>Sphingomonadaceae</taxon>
        <taxon>Sphingomonas</taxon>
    </lineage>
</organism>
<gene>
    <name evidence="2" type="ORF">FHS94_002330</name>
</gene>
<feature type="region of interest" description="Disordered" evidence="1">
    <location>
        <begin position="34"/>
        <end position="67"/>
    </location>
</feature>
<accession>A0A7W9BEJ6</accession>
<evidence type="ECO:0000256" key="1">
    <source>
        <dbReference type="SAM" id="MobiDB-lite"/>
    </source>
</evidence>
<dbReference type="EMBL" id="JACIJK010000006">
    <property type="protein sequence ID" value="MBB5715484.1"/>
    <property type="molecule type" value="Genomic_DNA"/>
</dbReference>
<evidence type="ECO:0000313" key="2">
    <source>
        <dbReference type="EMBL" id="MBB5715484.1"/>
    </source>
</evidence>
<feature type="compositionally biased region" description="Low complexity" evidence="1">
    <location>
        <begin position="50"/>
        <end position="62"/>
    </location>
</feature>
<keyword evidence="3" id="KW-1185">Reference proteome</keyword>
<sequence length="147" mass="15442">MTGVGSGVAVASLTVGQVDPVYRSLVSDDHWPVSPPQARPAFPDEPAVASLSSMPGSGPGLPYVESPPAYRTAADAVPALSSADQLAKESRQWEARWDKEYRTRQASIEQPSPTSEADVEPDPELEAVNAVTPPEVPDAALQPAPLS</sequence>
<feature type="compositionally biased region" description="Polar residues" evidence="1">
    <location>
        <begin position="104"/>
        <end position="115"/>
    </location>
</feature>
<evidence type="ECO:0000313" key="3">
    <source>
        <dbReference type="Proteomes" id="UP000546200"/>
    </source>
</evidence>
<reference evidence="2 3" key="1">
    <citation type="submission" date="2020-08" db="EMBL/GenBank/DDBJ databases">
        <title>Genomic Encyclopedia of Type Strains, Phase IV (KMG-IV): sequencing the most valuable type-strain genomes for metagenomic binning, comparative biology and taxonomic classification.</title>
        <authorList>
            <person name="Goeker M."/>
        </authorList>
    </citation>
    <scope>NUCLEOTIDE SEQUENCE [LARGE SCALE GENOMIC DNA]</scope>
    <source>
        <strain evidence="2 3">DSM 100044</strain>
    </source>
</reference>
<proteinExistence type="predicted"/>
<protein>
    <submittedName>
        <fullName evidence="2">Uncharacterized protein</fullName>
    </submittedName>
</protein>
<comment type="caution">
    <text evidence="2">The sequence shown here is derived from an EMBL/GenBank/DDBJ whole genome shotgun (WGS) entry which is preliminary data.</text>
</comment>